<dbReference type="InterPro" id="IPR015876">
    <property type="entry name" value="Acyl-CoA_DS"/>
</dbReference>
<dbReference type="Proteomes" id="UP000631114">
    <property type="component" value="Unassembled WGS sequence"/>
</dbReference>
<comment type="caution">
    <text evidence="14">The sequence shown here is derived from an EMBL/GenBank/DDBJ whole genome shotgun (WGS) entry which is preliminary data.</text>
</comment>
<evidence type="ECO:0000256" key="6">
    <source>
        <dbReference type="ARBA" id="ARBA00022989"/>
    </source>
</evidence>
<gene>
    <name evidence="14" type="ORF">IFM89_035372</name>
</gene>
<keyword evidence="11" id="KW-0275">Fatty acid biosynthesis</keyword>
<comment type="pathway">
    <text evidence="2">Lipid metabolism.</text>
</comment>
<accession>A0A835ISM0</accession>
<dbReference type="CDD" id="cd03505">
    <property type="entry name" value="Delta9-FADS-like"/>
    <property type="match status" value="1"/>
</dbReference>
<dbReference type="PRINTS" id="PR00075">
    <property type="entry name" value="FACDDSATRASE"/>
</dbReference>
<comment type="cofactor">
    <cofactor evidence="11">
        <name>Fe(2+)</name>
        <dbReference type="ChEBI" id="CHEBI:29033"/>
    </cofactor>
</comment>
<comment type="domain">
    <text evidence="11">The histidine box domains are involved in binding the catalytic metal ions.</text>
</comment>
<comment type="similarity">
    <text evidence="3 11">Belongs to the fatty acid desaturase type 1 family.</text>
</comment>
<evidence type="ECO:0000256" key="7">
    <source>
        <dbReference type="ARBA" id="ARBA00023002"/>
    </source>
</evidence>
<dbReference type="AlphaFoldDB" id="A0A835ISM0"/>
<evidence type="ECO:0000256" key="5">
    <source>
        <dbReference type="ARBA" id="ARBA00022832"/>
    </source>
</evidence>
<dbReference type="EMBL" id="JADFTS010000002">
    <property type="protein sequence ID" value="KAF9622941.1"/>
    <property type="molecule type" value="Genomic_DNA"/>
</dbReference>
<evidence type="ECO:0000256" key="9">
    <source>
        <dbReference type="ARBA" id="ARBA00023098"/>
    </source>
</evidence>
<keyword evidence="15" id="KW-1185">Reference proteome</keyword>
<keyword evidence="9" id="KW-0443">Lipid metabolism</keyword>
<dbReference type="GO" id="GO:0016717">
    <property type="term" value="F:oxidoreductase activity, acting on paired donors, with oxidation of a pair of donors resulting in the reduction of molecular oxygen to two molecules of water"/>
    <property type="evidence" value="ECO:0007669"/>
    <property type="project" value="InterPro"/>
</dbReference>
<name>A0A835ISM0_9MAGN</name>
<reference evidence="14 15" key="1">
    <citation type="submission" date="2020-10" db="EMBL/GenBank/DDBJ databases">
        <title>The Coptis chinensis genome and diversification of protoberbering-type alkaloids.</title>
        <authorList>
            <person name="Wang B."/>
            <person name="Shu S."/>
            <person name="Song C."/>
            <person name="Liu Y."/>
        </authorList>
    </citation>
    <scope>NUCLEOTIDE SEQUENCE [LARGE SCALE GENOMIC DNA]</scope>
    <source>
        <strain evidence="14">HL-2020</strain>
        <tissue evidence="14">Leaf</tissue>
    </source>
</reference>
<keyword evidence="8" id="KW-0408">Iron</keyword>
<comment type="subcellular location">
    <subcellularLocation>
        <location evidence="1">Membrane</location>
        <topology evidence="1">Multi-pass membrane protein</topology>
    </subcellularLocation>
</comment>
<dbReference type="OrthoDB" id="10260134at2759"/>
<keyword evidence="5" id="KW-0276">Fatty acid metabolism</keyword>
<organism evidence="14 15">
    <name type="scientific">Coptis chinensis</name>
    <dbReference type="NCBI Taxonomy" id="261450"/>
    <lineage>
        <taxon>Eukaryota</taxon>
        <taxon>Viridiplantae</taxon>
        <taxon>Streptophyta</taxon>
        <taxon>Embryophyta</taxon>
        <taxon>Tracheophyta</taxon>
        <taxon>Spermatophyta</taxon>
        <taxon>Magnoliopsida</taxon>
        <taxon>Ranunculales</taxon>
        <taxon>Ranunculaceae</taxon>
        <taxon>Coptidoideae</taxon>
        <taxon>Coptis</taxon>
    </lineage>
</organism>
<evidence type="ECO:0000256" key="3">
    <source>
        <dbReference type="ARBA" id="ARBA00009295"/>
    </source>
</evidence>
<evidence type="ECO:0000313" key="14">
    <source>
        <dbReference type="EMBL" id="KAF9622941.1"/>
    </source>
</evidence>
<evidence type="ECO:0000256" key="1">
    <source>
        <dbReference type="ARBA" id="ARBA00004141"/>
    </source>
</evidence>
<keyword evidence="4 11" id="KW-0812">Transmembrane</keyword>
<evidence type="ECO:0000256" key="2">
    <source>
        <dbReference type="ARBA" id="ARBA00005189"/>
    </source>
</evidence>
<feature type="transmembrane region" description="Helical" evidence="12">
    <location>
        <begin position="181"/>
        <end position="203"/>
    </location>
</feature>
<keyword evidence="7 11" id="KW-0560">Oxidoreductase</keyword>
<evidence type="ECO:0000313" key="15">
    <source>
        <dbReference type="Proteomes" id="UP000631114"/>
    </source>
</evidence>
<protein>
    <recommendedName>
        <fullName evidence="13">Fatty acid desaturase domain-containing protein</fullName>
    </recommendedName>
</protein>
<dbReference type="PANTHER" id="PTHR11351:SF87">
    <property type="entry name" value="LIPID DESATURASE ADS3.2, CHLOROPLASTIC-RELATED"/>
    <property type="match status" value="1"/>
</dbReference>
<dbReference type="GO" id="GO:0005789">
    <property type="term" value="C:endoplasmic reticulum membrane"/>
    <property type="evidence" value="ECO:0007669"/>
    <property type="project" value="TreeGrafter"/>
</dbReference>
<dbReference type="PANTHER" id="PTHR11351">
    <property type="entry name" value="ACYL-COA DESATURASE"/>
    <property type="match status" value="1"/>
</dbReference>
<evidence type="ECO:0000256" key="10">
    <source>
        <dbReference type="ARBA" id="ARBA00023136"/>
    </source>
</evidence>
<keyword evidence="10 12" id="KW-0472">Membrane</keyword>
<dbReference type="Pfam" id="PF00487">
    <property type="entry name" value="FA_desaturase"/>
    <property type="match status" value="1"/>
</dbReference>
<evidence type="ECO:0000259" key="13">
    <source>
        <dbReference type="Pfam" id="PF00487"/>
    </source>
</evidence>
<dbReference type="InterPro" id="IPR005804">
    <property type="entry name" value="FA_desaturase_dom"/>
</dbReference>
<keyword evidence="11" id="KW-0444">Lipid biosynthesis</keyword>
<sequence>MELTTTPTLPSPFVLEENVVVKLKKKRATWFTKWEMKDLLYVSAVLLMHVLCLFAPFTFNWNAFWLGVVHYILCGLFGVTLCYHRGLSHGSFKLPKYLEYLFAYFGMLALQGDPIFWVSTHRYHHKFTDTEADPHSPVEGFWFSHMGWIFDDNYLVQKGENYVNVGDLVRQRYYRFLETTVVIHVYLHAALLYMLGGFPFVVWGKGVSTVWGYHVTFSVNSVCHIWGHQAWNTGDLSKNNWFMALFTFGEGWHNNHHAFEFSARHGLEWWQLDTTWYVIKLLAHFGLATNVKVPSKIHKHKKSLKNRMDDMKPQTDIKMQKMISVDCSEAKAYLST</sequence>
<feature type="transmembrane region" description="Helical" evidence="12">
    <location>
        <begin position="63"/>
        <end position="83"/>
    </location>
</feature>
<keyword evidence="6 12" id="KW-1133">Transmembrane helix</keyword>
<feature type="transmembrane region" description="Helical" evidence="12">
    <location>
        <begin position="39"/>
        <end position="57"/>
    </location>
</feature>
<evidence type="ECO:0000256" key="4">
    <source>
        <dbReference type="ARBA" id="ARBA00022692"/>
    </source>
</evidence>
<evidence type="ECO:0000256" key="12">
    <source>
        <dbReference type="SAM" id="Phobius"/>
    </source>
</evidence>
<evidence type="ECO:0000256" key="11">
    <source>
        <dbReference type="RuleBase" id="RU000581"/>
    </source>
</evidence>
<feature type="domain" description="Fatty acid desaturase" evidence="13">
    <location>
        <begin position="64"/>
        <end position="280"/>
    </location>
</feature>
<evidence type="ECO:0000256" key="8">
    <source>
        <dbReference type="ARBA" id="ARBA00023004"/>
    </source>
</evidence>
<dbReference type="GO" id="GO:0042761">
    <property type="term" value="P:very long-chain fatty acid biosynthetic process"/>
    <property type="evidence" value="ECO:0007669"/>
    <property type="project" value="TreeGrafter"/>
</dbReference>
<proteinExistence type="inferred from homology"/>